<dbReference type="SUPFAM" id="SSF140931">
    <property type="entry name" value="Fic-like"/>
    <property type="match status" value="1"/>
</dbReference>
<sequence length="483" mass="52820">MTIEPYHPRLRIDALTWADVDPDRHPFDPDTVLDVVRAVAPAGGVPAPFRYDPTRGFDHVADQARWEWQRAMTVALVEHYGFWACGWLAEMAGLTADGAMMLRWSGARDSITTPEETLDAVAGALLHWRIFLEDLAELFTRHLPLPAEPRAAFVAWEATVASLVATVAARSGADELWHPVCVLALKWFLAVAEVPGEDHEALVDAAIGGRFWSFVSPLGAEVADAAESLAAMLTGVTAPPDDVWPDTWPRDWPSWRSTELPTAARAPRVTPPAVPDALEVWRQVRQAARWEHAVEHVSGPVCAARDGIAEHLARRKYGAGSALAALELVRADAAEGGPLTFARLETWQCEVLAVAAAPFRTTSAWARAGRERYAYRDELPDAFEACLAEATAPTVPLPSRAARVYLDVLHFHPFADGNARSAALALYFVLAREEVVLDRAASLLMTRWPASDPRAGEGLARFVALLIKQTRRSQAIRAQPGPC</sequence>
<accession>A0ABS7AXG8</accession>
<comment type="caution">
    <text evidence="2">The sequence shown here is derived from an EMBL/GenBank/DDBJ whole genome shotgun (WGS) entry which is preliminary data.</text>
</comment>
<protein>
    <submittedName>
        <fullName evidence="2">Fic family protein</fullName>
    </submittedName>
</protein>
<dbReference type="EMBL" id="JAHXZI010000003">
    <property type="protein sequence ID" value="MBW6433471.1"/>
    <property type="molecule type" value="Genomic_DNA"/>
</dbReference>
<dbReference type="Proteomes" id="UP001519863">
    <property type="component" value="Unassembled WGS sequence"/>
</dbReference>
<gene>
    <name evidence="2" type="ORF">KZ829_06905</name>
</gene>
<proteinExistence type="predicted"/>
<dbReference type="RefSeq" id="WP_220143005.1">
    <property type="nucleotide sequence ID" value="NZ_JAHXZI010000003.1"/>
</dbReference>
<reference evidence="2 3" key="1">
    <citation type="journal article" date="2013" name="Antonie Van Leeuwenhoek">
        <title>Actinoplanes hulinensis sp. nov., a novel actinomycete isolated from soybean root (Glycine max (L.) Merr).</title>
        <authorList>
            <person name="Shen Y."/>
            <person name="Liu C."/>
            <person name="Wang X."/>
            <person name="Zhao J."/>
            <person name="Jia F."/>
            <person name="Zhang Y."/>
            <person name="Wang L."/>
            <person name="Yang D."/>
            <person name="Xiang W."/>
        </authorList>
    </citation>
    <scope>NUCLEOTIDE SEQUENCE [LARGE SCALE GENOMIC DNA]</scope>
    <source>
        <strain evidence="2 3">NEAU-M9</strain>
    </source>
</reference>
<evidence type="ECO:0000313" key="2">
    <source>
        <dbReference type="EMBL" id="MBW6433471.1"/>
    </source>
</evidence>
<dbReference type="Gene3D" id="1.10.3290.10">
    <property type="entry name" value="Fido-like domain"/>
    <property type="match status" value="1"/>
</dbReference>
<dbReference type="InterPro" id="IPR036597">
    <property type="entry name" value="Fido-like_dom_sf"/>
</dbReference>
<name>A0ABS7AXG8_9ACTN</name>
<keyword evidence="3" id="KW-1185">Reference proteome</keyword>
<dbReference type="InterPro" id="IPR003812">
    <property type="entry name" value="Fido"/>
</dbReference>
<organism evidence="2 3">
    <name type="scientific">Actinoplanes hulinensis</name>
    <dbReference type="NCBI Taxonomy" id="1144547"/>
    <lineage>
        <taxon>Bacteria</taxon>
        <taxon>Bacillati</taxon>
        <taxon>Actinomycetota</taxon>
        <taxon>Actinomycetes</taxon>
        <taxon>Micromonosporales</taxon>
        <taxon>Micromonosporaceae</taxon>
        <taxon>Actinoplanes</taxon>
    </lineage>
</organism>
<evidence type="ECO:0000313" key="3">
    <source>
        <dbReference type="Proteomes" id="UP001519863"/>
    </source>
</evidence>
<feature type="domain" description="Fido" evidence="1">
    <location>
        <begin position="339"/>
        <end position="468"/>
    </location>
</feature>
<dbReference type="Pfam" id="PF02661">
    <property type="entry name" value="Fic"/>
    <property type="match status" value="1"/>
</dbReference>
<evidence type="ECO:0000259" key="1">
    <source>
        <dbReference type="PROSITE" id="PS51459"/>
    </source>
</evidence>
<dbReference type="PROSITE" id="PS51459">
    <property type="entry name" value="FIDO"/>
    <property type="match status" value="1"/>
</dbReference>